<proteinExistence type="predicted"/>
<evidence type="ECO:0000313" key="2">
    <source>
        <dbReference type="Proteomes" id="UP000504637"/>
    </source>
</evidence>
<feature type="region of interest" description="Disordered" evidence="1">
    <location>
        <begin position="227"/>
        <end position="350"/>
    </location>
</feature>
<organism evidence="3">
    <name type="scientific">Dissoconium aciculare CBS 342.82</name>
    <dbReference type="NCBI Taxonomy" id="1314786"/>
    <lineage>
        <taxon>Eukaryota</taxon>
        <taxon>Fungi</taxon>
        <taxon>Dikarya</taxon>
        <taxon>Ascomycota</taxon>
        <taxon>Pezizomycotina</taxon>
        <taxon>Dothideomycetes</taxon>
        <taxon>Dothideomycetidae</taxon>
        <taxon>Mycosphaerellales</taxon>
        <taxon>Dissoconiaceae</taxon>
        <taxon>Dissoconium</taxon>
    </lineage>
</organism>
<feature type="compositionally biased region" description="Polar residues" evidence="1">
    <location>
        <begin position="269"/>
        <end position="278"/>
    </location>
</feature>
<feature type="compositionally biased region" description="Acidic residues" evidence="1">
    <location>
        <begin position="248"/>
        <end position="259"/>
    </location>
</feature>
<protein>
    <submittedName>
        <fullName evidence="3">Uncharacterized protein</fullName>
    </submittedName>
</protein>
<dbReference type="GeneID" id="54357612"/>
<keyword evidence="2" id="KW-1185">Reference proteome</keyword>
<dbReference type="AlphaFoldDB" id="A0A6J3M211"/>
<gene>
    <name evidence="3" type="ORF">K489DRAFT_231107</name>
</gene>
<dbReference type="OrthoDB" id="3933088at2759"/>
<evidence type="ECO:0000313" key="3">
    <source>
        <dbReference type="RefSeq" id="XP_033459082.1"/>
    </source>
</evidence>
<feature type="region of interest" description="Disordered" evidence="1">
    <location>
        <begin position="127"/>
        <end position="174"/>
    </location>
</feature>
<feature type="compositionally biased region" description="Basic residues" evidence="1">
    <location>
        <begin position="340"/>
        <end position="350"/>
    </location>
</feature>
<reference evidence="3" key="3">
    <citation type="submission" date="2025-08" db="UniProtKB">
        <authorList>
            <consortium name="RefSeq"/>
        </authorList>
    </citation>
    <scope>IDENTIFICATION</scope>
    <source>
        <strain evidence="3">CBS 342.82</strain>
    </source>
</reference>
<dbReference type="RefSeq" id="XP_033459082.1">
    <property type="nucleotide sequence ID" value="XM_033599813.1"/>
</dbReference>
<dbReference type="Proteomes" id="UP000504637">
    <property type="component" value="Unplaced"/>
</dbReference>
<evidence type="ECO:0000256" key="1">
    <source>
        <dbReference type="SAM" id="MobiDB-lite"/>
    </source>
</evidence>
<accession>A0A6J3M211</accession>
<feature type="compositionally biased region" description="Acidic residues" evidence="1">
    <location>
        <begin position="145"/>
        <end position="170"/>
    </location>
</feature>
<reference evidence="3" key="2">
    <citation type="submission" date="2020-04" db="EMBL/GenBank/DDBJ databases">
        <authorList>
            <consortium name="NCBI Genome Project"/>
        </authorList>
    </citation>
    <scope>NUCLEOTIDE SEQUENCE</scope>
    <source>
        <strain evidence="3">CBS 342.82</strain>
    </source>
</reference>
<reference evidence="3" key="1">
    <citation type="submission" date="2020-01" db="EMBL/GenBank/DDBJ databases">
        <authorList>
            <consortium name="DOE Joint Genome Institute"/>
            <person name="Haridas S."/>
            <person name="Albert R."/>
            <person name="Binder M."/>
            <person name="Bloem J."/>
            <person name="Labutti K."/>
            <person name="Salamov A."/>
            <person name="Andreopoulos B."/>
            <person name="Baker S.E."/>
            <person name="Barry K."/>
            <person name="Bills G."/>
            <person name="Bluhm B.H."/>
            <person name="Cannon C."/>
            <person name="Castanera R."/>
            <person name="Culley D.E."/>
            <person name="Daum C."/>
            <person name="Ezra D."/>
            <person name="Gonzalez J.B."/>
            <person name="Henrissat B."/>
            <person name="Kuo A."/>
            <person name="Liang C."/>
            <person name="Lipzen A."/>
            <person name="Lutzoni F."/>
            <person name="Magnuson J."/>
            <person name="Mondo S."/>
            <person name="Nolan M."/>
            <person name="Ohm R."/>
            <person name="Pangilinan J."/>
            <person name="Park H.-J."/>
            <person name="Ramirez L."/>
            <person name="Alfaro M."/>
            <person name="Sun H."/>
            <person name="Tritt A."/>
            <person name="Yoshinaga Y."/>
            <person name="Zwiers L.-H."/>
            <person name="Turgeon B.G."/>
            <person name="Goodwin S.B."/>
            <person name="Spatafora J.W."/>
            <person name="Crous P.W."/>
            <person name="Grigoriev I.V."/>
        </authorList>
    </citation>
    <scope>NUCLEOTIDE SEQUENCE</scope>
    <source>
        <strain evidence="3">CBS 342.82</strain>
    </source>
</reference>
<name>A0A6J3M211_9PEZI</name>
<sequence>MQDELAETQIAEPGYAGTNYEINVAGYEFELFDYWNDLEYVDNAYWDGVSVPSRELDPHEKRLFGSARGKKLRAKDTSGLSSRGYDPISFRSRTERDHYVAKNLKTITSRTPVYALFPDWRVRLTNEPERRQPGSTTLPVLPEVADAESADGADSEMEYEEEDEEEDETDGGLQIDPEMLKAILKDKLGQAGLDGLDEGAFMETISKLMSGDDTAADGLADSLLGNLSNESGGGALSSWLTGQGVSLDDGEEEDLEEENNVSSAEKTTKPSPTVAEQQRQQKHPGKRASEDDASDDIPLKRPRRPGSDKAVTSKLDAGVDATPATVTPPSDLTKGPANRKSSRNQAKRKG</sequence>